<reference evidence="2" key="1">
    <citation type="journal article" date="2008" name="Nat. Genet.">
        <title>The Pristionchus pacificus genome provides a unique perspective on nematode lifestyle and parasitism.</title>
        <authorList>
            <person name="Dieterich C."/>
            <person name="Clifton S.W."/>
            <person name="Schuster L.N."/>
            <person name="Chinwalla A."/>
            <person name="Delehaunty K."/>
            <person name="Dinkelacker I."/>
            <person name="Fulton L."/>
            <person name="Fulton R."/>
            <person name="Godfrey J."/>
            <person name="Minx P."/>
            <person name="Mitreva M."/>
            <person name="Roeseler W."/>
            <person name="Tian H."/>
            <person name="Witte H."/>
            <person name="Yang S.P."/>
            <person name="Wilson R.K."/>
            <person name="Sommer R.J."/>
        </authorList>
    </citation>
    <scope>NUCLEOTIDE SEQUENCE [LARGE SCALE GENOMIC DNA]</scope>
    <source>
        <strain evidence="2">PS312</strain>
    </source>
</reference>
<keyword evidence="2" id="KW-1185">Reference proteome</keyword>
<protein>
    <submittedName>
        <fullName evidence="1">Uncharacterized protein</fullName>
    </submittedName>
</protein>
<accession>A0A2A6CA00</accession>
<proteinExistence type="predicted"/>
<dbReference type="Proteomes" id="UP000005239">
    <property type="component" value="Unassembled WGS sequence"/>
</dbReference>
<organism evidence="1 2">
    <name type="scientific">Pristionchus pacificus</name>
    <name type="common">Parasitic nematode worm</name>
    <dbReference type="NCBI Taxonomy" id="54126"/>
    <lineage>
        <taxon>Eukaryota</taxon>
        <taxon>Metazoa</taxon>
        <taxon>Ecdysozoa</taxon>
        <taxon>Nematoda</taxon>
        <taxon>Chromadorea</taxon>
        <taxon>Rhabditida</taxon>
        <taxon>Rhabditina</taxon>
        <taxon>Diplogasteromorpha</taxon>
        <taxon>Diplogasteroidea</taxon>
        <taxon>Neodiplogasteridae</taxon>
        <taxon>Pristionchus</taxon>
    </lineage>
</organism>
<accession>A0A8R1YZ27</accession>
<name>A0A2A6CA00_PRIPA</name>
<dbReference type="EnsemblMetazoa" id="PPA39863.1">
    <property type="protein sequence ID" value="PPA39863.1"/>
    <property type="gene ID" value="WBGene00278232"/>
</dbReference>
<dbReference type="AlphaFoldDB" id="A0A2A6CA00"/>
<evidence type="ECO:0000313" key="2">
    <source>
        <dbReference type="Proteomes" id="UP000005239"/>
    </source>
</evidence>
<gene>
    <name evidence="1" type="primary">WBGene00278232</name>
</gene>
<reference evidence="1" key="2">
    <citation type="submission" date="2022-06" db="UniProtKB">
        <authorList>
            <consortium name="EnsemblMetazoa"/>
        </authorList>
    </citation>
    <scope>IDENTIFICATION</scope>
    <source>
        <strain evidence="1">PS312</strain>
    </source>
</reference>
<evidence type="ECO:0000313" key="1">
    <source>
        <dbReference type="EnsemblMetazoa" id="PPA39863.1"/>
    </source>
</evidence>
<sequence>MSDDEGRLIIDEPDSPDNDRLVIASEDEVSDTELGRFLMEDIDPDIVIIDEISPAKNVNGSSSKKEKKHQDPDVTPPYINGSVMDKNEESIEDGEIADDDEVTVDDGMDQRTTLVNLWSSIFSVI</sequence>